<name>A0A2P7YP87_9ASCO</name>
<keyword evidence="7" id="KW-1185">Reference proteome</keyword>
<dbReference type="InterPro" id="IPR024185">
    <property type="entry name" value="FTHF_cligase-like_sf"/>
</dbReference>
<dbReference type="GO" id="GO:0009396">
    <property type="term" value="P:folic acid-containing compound biosynthetic process"/>
    <property type="evidence" value="ECO:0007669"/>
    <property type="project" value="TreeGrafter"/>
</dbReference>
<dbReference type="GO" id="GO:0005524">
    <property type="term" value="F:ATP binding"/>
    <property type="evidence" value="ECO:0007669"/>
    <property type="project" value="UniProtKB-KW"/>
</dbReference>
<proteinExistence type="inferred from homology"/>
<dbReference type="VEuPathDB" id="FungiDB:C7M61_003029"/>
<reference evidence="6 7" key="1">
    <citation type="submission" date="2018-03" db="EMBL/GenBank/DDBJ databases">
        <title>Candida pseudohaemulonii genome assembly and annotation.</title>
        <authorList>
            <person name="Munoz J.F."/>
            <person name="Gade L.G."/>
            <person name="Chow N.A."/>
            <person name="Litvintseva A.P."/>
            <person name="Loparev V.N."/>
            <person name="Cuomo C.A."/>
        </authorList>
    </citation>
    <scope>NUCLEOTIDE SEQUENCE [LARGE SCALE GENOMIC DNA]</scope>
    <source>
        <strain evidence="6 7">B12108</strain>
    </source>
</reference>
<gene>
    <name evidence="6" type="ORF">C7M61_003029</name>
</gene>
<accession>A0A2P7YP87</accession>
<comment type="caution">
    <text evidence="6">The sequence shown here is derived from an EMBL/GenBank/DDBJ whole genome shotgun (WGS) entry which is preliminary data.</text>
</comment>
<dbReference type="Gene3D" id="3.40.50.10420">
    <property type="entry name" value="NagB/RpiA/CoA transferase-like"/>
    <property type="match status" value="1"/>
</dbReference>
<dbReference type="OrthoDB" id="2015992at2759"/>
<dbReference type="PANTHER" id="PTHR23407:SF1">
    <property type="entry name" value="5-FORMYLTETRAHYDROFOLATE CYCLO-LIGASE"/>
    <property type="match status" value="1"/>
</dbReference>
<dbReference type="Pfam" id="PF01812">
    <property type="entry name" value="5-FTHF_cyc-lig"/>
    <property type="match status" value="1"/>
</dbReference>
<keyword evidence="3" id="KW-0067">ATP-binding</keyword>
<dbReference type="InterPro" id="IPR002698">
    <property type="entry name" value="FTHF_cligase"/>
</dbReference>
<dbReference type="EMBL" id="PYFQ01000007">
    <property type="protein sequence ID" value="PSK37784.1"/>
    <property type="molecule type" value="Genomic_DNA"/>
</dbReference>
<evidence type="ECO:0000256" key="1">
    <source>
        <dbReference type="ARBA" id="ARBA00010638"/>
    </source>
</evidence>
<protein>
    <recommendedName>
        <fullName evidence="5">5-formyltetrahydrofolate cyclo-ligase</fullName>
        <ecNumber evidence="5">6.3.3.2</ecNumber>
    </recommendedName>
</protein>
<organism evidence="6 7">
    <name type="scientific">Candidozyma pseudohaemuli</name>
    <dbReference type="NCBI Taxonomy" id="418784"/>
    <lineage>
        <taxon>Eukaryota</taxon>
        <taxon>Fungi</taxon>
        <taxon>Dikarya</taxon>
        <taxon>Ascomycota</taxon>
        <taxon>Saccharomycotina</taxon>
        <taxon>Pichiomycetes</taxon>
        <taxon>Metschnikowiaceae</taxon>
        <taxon>Candidozyma</taxon>
    </lineage>
</organism>
<dbReference type="AlphaFoldDB" id="A0A2P7YP87"/>
<comment type="catalytic activity">
    <reaction evidence="4">
        <text>(6S)-5-formyl-5,6,7,8-tetrahydrofolate + ATP = (6R)-5,10-methenyltetrahydrofolate + ADP + phosphate</text>
        <dbReference type="Rhea" id="RHEA:10488"/>
        <dbReference type="ChEBI" id="CHEBI:30616"/>
        <dbReference type="ChEBI" id="CHEBI:43474"/>
        <dbReference type="ChEBI" id="CHEBI:57455"/>
        <dbReference type="ChEBI" id="CHEBI:57457"/>
        <dbReference type="ChEBI" id="CHEBI:456216"/>
        <dbReference type="EC" id="6.3.3.2"/>
    </reaction>
</comment>
<dbReference type="InterPro" id="IPR027417">
    <property type="entry name" value="P-loop_NTPase"/>
</dbReference>
<dbReference type="SUPFAM" id="SSF100950">
    <property type="entry name" value="NagB/RpiA/CoA transferase-like"/>
    <property type="match status" value="1"/>
</dbReference>
<dbReference type="STRING" id="418784.A0A2P7YP87"/>
<comment type="similarity">
    <text evidence="1">Belongs to the 5-formyltetrahydrofolate cyclo-ligase family.</text>
</comment>
<dbReference type="InterPro" id="IPR037171">
    <property type="entry name" value="NagB/RpiA_transferase-like"/>
</dbReference>
<dbReference type="Gene3D" id="3.40.50.300">
    <property type="entry name" value="P-loop containing nucleotide triphosphate hydrolases"/>
    <property type="match status" value="1"/>
</dbReference>
<keyword evidence="6" id="KW-0436">Ligase</keyword>
<dbReference type="RefSeq" id="XP_024713294.1">
    <property type="nucleotide sequence ID" value="XM_024858384.1"/>
</dbReference>
<evidence type="ECO:0000313" key="7">
    <source>
        <dbReference type="Proteomes" id="UP000241107"/>
    </source>
</evidence>
<evidence type="ECO:0000256" key="3">
    <source>
        <dbReference type="ARBA" id="ARBA00022840"/>
    </source>
</evidence>
<sequence>MDIHKQFPEVVSHLGSTAFSHFDLSATTTVDLLIEVLENDLRDNLPNFQQVTEGLAEAAQAAIDGKIIHGFPEVTSSGLPEMDTLMDGGYTHGQVSEIFGVSGSGKSHIVGSTLLAAHNDFIDEVDLELVNQELNFSSLDENLVIRGGCDLFTTKPIGSDRKLFKTIERHLDQILEDNQLSRSIDKERKQSNQKLHGMTKHENARTALKVNPQAYSAVLDYAVKEQWNALYAITLITASIIADESGVQQQQFEALASVSQRVRSRIASSSGSATNSSFLKSQHEQLWEEGYDLYKNVFPSMSQEPTCTLESFLVKLGAYNINNLDSSIFLIQSHLNHNCEPNVEVITGEIRRDTAIEVVATVHSLQPRGKYSLLEPTSGLDVLQSGNLDLILVPGVAFTQGGKRLGRGAGYYDKFLSQYLKTHGCTPYLIGLAFKQQIVDDLPQDDHDWWLNEVLVGSPL</sequence>
<dbReference type="GO" id="GO:0005739">
    <property type="term" value="C:mitochondrion"/>
    <property type="evidence" value="ECO:0007669"/>
    <property type="project" value="TreeGrafter"/>
</dbReference>
<dbReference type="SUPFAM" id="SSF52540">
    <property type="entry name" value="P-loop containing nucleoside triphosphate hydrolases"/>
    <property type="match status" value="1"/>
</dbReference>
<evidence type="ECO:0000313" key="6">
    <source>
        <dbReference type="EMBL" id="PSK37784.1"/>
    </source>
</evidence>
<evidence type="ECO:0000256" key="5">
    <source>
        <dbReference type="ARBA" id="ARBA00038966"/>
    </source>
</evidence>
<evidence type="ECO:0000256" key="2">
    <source>
        <dbReference type="ARBA" id="ARBA00022741"/>
    </source>
</evidence>
<dbReference type="GO" id="GO:0035999">
    <property type="term" value="P:tetrahydrofolate interconversion"/>
    <property type="evidence" value="ECO:0007669"/>
    <property type="project" value="TreeGrafter"/>
</dbReference>
<keyword evidence="2" id="KW-0547">Nucleotide-binding</keyword>
<dbReference type="PANTHER" id="PTHR23407">
    <property type="entry name" value="ATPASE INHIBITOR/5-FORMYLTETRAHYDROFOLATE CYCLO-LIGASE"/>
    <property type="match status" value="1"/>
</dbReference>
<evidence type="ECO:0000256" key="4">
    <source>
        <dbReference type="ARBA" id="ARBA00036539"/>
    </source>
</evidence>
<dbReference type="EC" id="6.3.3.2" evidence="5"/>
<dbReference type="Proteomes" id="UP000241107">
    <property type="component" value="Unassembled WGS sequence"/>
</dbReference>
<dbReference type="GeneID" id="36566418"/>
<dbReference type="GO" id="GO:0030272">
    <property type="term" value="F:5-formyltetrahydrofolate cyclo-ligase activity"/>
    <property type="evidence" value="ECO:0007669"/>
    <property type="project" value="UniProtKB-EC"/>
</dbReference>